<keyword evidence="2" id="KW-1185">Reference proteome</keyword>
<dbReference type="PANTHER" id="PTHR40036">
    <property type="entry name" value="MACROCIN O-METHYLTRANSFERASE"/>
    <property type="match status" value="1"/>
</dbReference>
<dbReference type="InterPro" id="IPR029063">
    <property type="entry name" value="SAM-dependent_MTases_sf"/>
</dbReference>
<dbReference type="EMBL" id="RAYQ01000005">
    <property type="protein sequence ID" value="RKI92358.1"/>
    <property type="molecule type" value="Genomic_DNA"/>
</dbReference>
<evidence type="ECO:0008006" key="3">
    <source>
        <dbReference type="Google" id="ProtNLM"/>
    </source>
</evidence>
<sequence>MRIFIWGCGFAAHELIERELSGIKISLFIDKNKKTFLEQKVYSPEEAVGMQYDAIIVASAFAGEIYQQAKELGYDLAKFIFVYNNYFFQDMNTDYRLAEQIFSQQYVEIIKSRYHVIRGMVLDEEKKHTLLVKTRHEDMFADDYNRIRTFELLAEEIRRGNISGEVAELGVFKGDFAKYINAAFPEKSCYLFDTFEGFRSSEAEKERQAGNCGAAFVEWFKDTNIEQVLCRMPNREKIICRKGLFPESLNGLEENFAFVSIDVDFEQAIFDGLEYFYPRLNRGGYILIHDYNSATLKGVKKAVYEYEEKYGIYLAKVPIPDLNGTLVITK</sequence>
<name>A0A3A9AM02_9FIRM</name>
<dbReference type="OrthoDB" id="149130at2"/>
<dbReference type="Pfam" id="PF05711">
    <property type="entry name" value="TylF"/>
    <property type="match status" value="1"/>
</dbReference>
<gene>
    <name evidence="1" type="ORF">D7V94_06665</name>
</gene>
<dbReference type="AlphaFoldDB" id="A0A3A9AM02"/>
<accession>A0A3A9AM02</accession>
<dbReference type="SUPFAM" id="SSF53335">
    <property type="entry name" value="S-adenosyl-L-methionine-dependent methyltransferases"/>
    <property type="match status" value="1"/>
</dbReference>
<dbReference type="RefSeq" id="WP_120468059.1">
    <property type="nucleotide sequence ID" value="NZ_CATAJS010000004.1"/>
</dbReference>
<dbReference type="Gene3D" id="3.40.50.720">
    <property type="entry name" value="NAD(P)-binding Rossmann-like Domain"/>
    <property type="match status" value="1"/>
</dbReference>
<evidence type="ECO:0000313" key="2">
    <source>
        <dbReference type="Proteomes" id="UP000280696"/>
    </source>
</evidence>
<comment type="caution">
    <text evidence="1">The sequence shown here is derived from an EMBL/GenBank/DDBJ whole genome shotgun (WGS) entry which is preliminary data.</text>
</comment>
<organism evidence="1 2">
    <name type="scientific">Parablautia intestinalis</name>
    <dbReference type="NCBI Taxonomy" id="2320100"/>
    <lineage>
        <taxon>Bacteria</taxon>
        <taxon>Bacillati</taxon>
        <taxon>Bacillota</taxon>
        <taxon>Clostridia</taxon>
        <taxon>Lachnospirales</taxon>
        <taxon>Lachnospiraceae</taxon>
        <taxon>Parablautia</taxon>
    </lineage>
</organism>
<dbReference type="PANTHER" id="PTHR40036:SF1">
    <property type="entry name" value="MACROCIN O-METHYLTRANSFERASE"/>
    <property type="match status" value="1"/>
</dbReference>
<proteinExistence type="predicted"/>
<reference evidence="1 2" key="1">
    <citation type="submission" date="2018-09" db="EMBL/GenBank/DDBJ databases">
        <title>Murine metabolic-syndrome-specific gut microbial biobank.</title>
        <authorList>
            <person name="Liu C."/>
        </authorList>
    </citation>
    <scope>NUCLEOTIDE SEQUENCE [LARGE SCALE GENOMIC DNA]</scope>
    <source>
        <strain evidence="1 2">0.1xD8-82</strain>
    </source>
</reference>
<evidence type="ECO:0000313" key="1">
    <source>
        <dbReference type="EMBL" id="RKI92358.1"/>
    </source>
</evidence>
<dbReference type="Proteomes" id="UP000280696">
    <property type="component" value="Unassembled WGS sequence"/>
</dbReference>
<dbReference type="Gene3D" id="3.40.50.150">
    <property type="entry name" value="Vaccinia Virus protein VP39"/>
    <property type="match status" value="1"/>
</dbReference>
<dbReference type="InterPro" id="IPR008884">
    <property type="entry name" value="TylF_MeTrfase"/>
</dbReference>
<protein>
    <recommendedName>
        <fullName evidence="3">Methyltransferase</fullName>
    </recommendedName>
</protein>